<dbReference type="PANTHER" id="PTHR43712:SF17">
    <property type="entry name" value="O-METHYLTRANSFERASE"/>
    <property type="match status" value="1"/>
</dbReference>
<proteinExistence type="predicted"/>
<dbReference type="Proteomes" id="UP001174691">
    <property type="component" value="Unassembled WGS sequence"/>
</dbReference>
<dbReference type="EMBL" id="JANBVN010000020">
    <property type="protein sequence ID" value="KAJ9161616.1"/>
    <property type="molecule type" value="Genomic_DNA"/>
</dbReference>
<gene>
    <name evidence="7" type="ORF">NKR19_g2052</name>
</gene>
<dbReference type="SUPFAM" id="SSF46785">
    <property type="entry name" value="Winged helix' DNA-binding domain"/>
    <property type="match status" value="1"/>
</dbReference>
<dbReference type="PROSITE" id="PS51683">
    <property type="entry name" value="SAM_OMT_II"/>
    <property type="match status" value="1"/>
</dbReference>
<evidence type="ECO:0000256" key="2">
    <source>
        <dbReference type="ARBA" id="ARBA00022679"/>
    </source>
</evidence>
<evidence type="ECO:0000256" key="3">
    <source>
        <dbReference type="ARBA" id="ARBA00022691"/>
    </source>
</evidence>
<dbReference type="SUPFAM" id="SSF53335">
    <property type="entry name" value="S-adenosyl-L-methionine-dependent methyltransferases"/>
    <property type="match status" value="1"/>
</dbReference>
<dbReference type="InterPro" id="IPR029063">
    <property type="entry name" value="SAM-dependent_MTases_sf"/>
</dbReference>
<feature type="active site" description="Proton acceptor" evidence="4">
    <location>
        <position position="321"/>
    </location>
</feature>
<evidence type="ECO:0000256" key="1">
    <source>
        <dbReference type="ARBA" id="ARBA00022603"/>
    </source>
</evidence>
<evidence type="ECO:0000259" key="5">
    <source>
        <dbReference type="Pfam" id="PF00891"/>
    </source>
</evidence>
<evidence type="ECO:0000313" key="8">
    <source>
        <dbReference type="Proteomes" id="UP001174691"/>
    </source>
</evidence>
<dbReference type="GO" id="GO:0046983">
    <property type="term" value="F:protein dimerization activity"/>
    <property type="evidence" value="ECO:0007669"/>
    <property type="project" value="InterPro"/>
</dbReference>
<dbReference type="Gene3D" id="3.40.50.150">
    <property type="entry name" value="Vaccinia Virus protein VP39"/>
    <property type="match status" value="1"/>
</dbReference>
<keyword evidence="8" id="KW-1185">Reference proteome</keyword>
<dbReference type="InterPro" id="IPR016461">
    <property type="entry name" value="COMT-like"/>
</dbReference>
<keyword evidence="3" id="KW-0949">S-adenosyl-L-methionine</keyword>
<dbReference type="InterPro" id="IPR001077">
    <property type="entry name" value="COMT_C"/>
</dbReference>
<evidence type="ECO:0000256" key="4">
    <source>
        <dbReference type="PIRSR" id="PIRSR005739-1"/>
    </source>
</evidence>
<dbReference type="Pfam" id="PF08100">
    <property type="entry name" value="Dimerisation"/>
    <property type="match status" value="1"/>
</dbReference>
<protein>
    <submittedName>
        <fullName evidence="7">O-methyltransferase, COMT, eukaryota</fullName>
    </submittedName>
</protein>
<accession>A0AA38W2N9</accession>
<dbReference type="Pfam" id="PF00891">
    <property type="entry name" value="Methyltransf_2"/>
    <property type="match status" value="1"/>
</dbReference>
<dbReference type="PANTHER" id="PTHR43712">
    <property type="entry name" value="PUTATIVE (AFU_ORTHOLOGUE AFUA_4G14580)-RELATED"/>
    <property type="match status" value="1"/>
</dbReference>
<dbReference type="PIRSF" id="PIRSF005739">
    <property type="entry name" value="O-mtase"/>
    <property type="match status" value="1"/>
</dbReference>
<keyword evidence="1" id="KW-0489">Methyltransferase</keyword>
<evidence type="ECO:0000313" key="7">
    <source>
        <dbReference type="EMBL" id="KAJ9161616.1"/>
    </source>
</evidence>
<dbReference type="AlphaFoldDB" id="A0AA38W2N9"/>
<dbReference type="GO" id="GO:0032259">
    <property type="term" value="P:methylation"/>
    <property type="evidence" value="ECO:0007669"/>
    <property type="project" value="UniProtKB-KW"/>
</dbReference>
<evidence type="ECO:0000259" key="6">
    <source>
        <dbReference type="Pfam" id="PF08100"/>
    </source>
</evidence>
<dbReference type="InterPro" id="IPR036388">
    <property type="entry name" value="WH-like_DNA-bd_sf"/>
</dbReference>
<name>A0AA38W2N9_9PEZI</name>
<keyword evidence="2" id="KW-0808">Transferase</keyword>
<organism evidence="7 8">
    <name type="scientific">Coniochaeta hoffmannii</name>
    <dbReference type="NCBI Taxonomy" id="91930"/>
    <lineage>
        <taxon>Eukaryota</taxon>
        <taxon>Fungi</taxon>
        <taxon>Dikarya</taxon>
        <taxon>Ascomycota</taxon>
        <taxon>Pezizomycotina</taxon>
        <taxon>Sordariomycetes</taxon>
        <taxon>Sordariomycetidae</taxon>
        <taxon>Coniochaetales</taxon>
        <taxon>Coniochaetaceae</taxon>
        <taxon>Coniochaeta</taxon>
    </lineage>
</organism>
<sequence>MAYQRRHSTLTPSDSSNPQYILSQMHSLGCDLGQHRTGAREQLLKLSHALISSLELPSETIQRIGWAEPARTAYLRIATDLNLLNHLQAAGPSGLTSPSLASISGADPRLVSRILKHLAATNVLHEVDADTYSLTPFTKALVIQPGYRDALTYTYDVAGPPFRHLPAYLKETGYRLPATGDGNGPFQAAHGTDLPFFAWLDAHPRYAAAFASFVSTYRAGKPSWVDDGFYPVADRLIKGFDPSVGDVFLVDVGGGLGHDLWDLASKVGSLPGRLVLQDREEVVAAVERTERKRSFEVMAHDFFQPQPVKGARGYFLHSVLHDWGDEDCVRILEGLKGAVVRGYSRVLINEIVVPDRGASWPVTAMDALVLVLGAMRERTEKDWEGILGKAGFKVVKVYTCQMGCQSLIEAELV</sequence>
<dbReference type="GO" id="GO:0008171">
    <property type="term" value="F:O-methyltransferase activity"/>
    <property type="evidence" value="ECO:0007669"/>
    <property type="project" value="InterPro"/>
</dbReference>
<dbReference type="Gene3D" id="1.10.10.10">
    <property type="entry name" value="Winged helix-like DNA-binding domain superfamily/Winged helix DNA-binding domain"/>
    <property type="match status" value="1"/>
</dbReference>
<dbReference type="InterPro" id="IPR012967">
    <property type="entry name" value="COMT_dimerisation"/>
</dbReference>
<feature type="domain" description="O-methyltransferase C-terminal" evidence="5">
    <location>
        <begin position="235"/>
        <end position="393"/>
    </location>
</feature>
<comment type="caution">
    <text evidence="7">The sequence shown here is derived from an EMBL/GenBank/DDBJ whole genome shotgun (WGS) entry which is preliminary data.</text>
</comment>
<feature type="domain" description="O-methyltransferase dimerisation" evidence="6">
    <location>
        <begin position="73"/>
        <end position="142"/>
    </location>
</feature>
<reference evidence="7" key="1">
    <citation type="submission" date="2022-07" db="EMBL/GenBank/DDBJ databases">
        <title>Fungi with potential for degradation of polypropylene.</title>
        <authorList>
            <person name="Gostincar C."/>
        </authorList>
    </citation>
    <scope>NUCLEOTIDE SEQUENCE</scope>
    <source>
        <strain evidence="7">EXF-13287</strain>
    </source>
</reference>
<dbReference type="InterPro" id="IPR036390">
    <property type="entry name" value="WH_DNA-bd_sf"/>
</dbReference>